<evidence type="ECO:0000256" key="1">
    <source>
        <dbReference type="ARBA" id="ARBA00011891"/>
    </source>
</evidence>
<feature type="transmembrane region" description="Helical" evidence="2">
    <location>
        <begin position="91"/>
        <end position="113"/>
    </location>
</feature>
<keyword evidence="5" id="KW-1185">Reference proteome</keyword>
<dbReference type="PANTHER" id="PTHR28583:SF1">
    <property type="entry name" value="ACID CERAMIDASE"/>
    <property type="match status" value="1"/>
</dbReference>
<name>A0ABR1GL42_9HYPO</name>
<keyword evidence="2" id="KW-0472">Membrane</keyword>
<reference evidence="4 5" key="1">
    <citation type="journal article" date="2025" name="Microbiol. Resour. Announc.">
        <title>Draft genome sequences for Neonectria magnoliae and Neonectria punicea, canker pathogens of Liriodendron tulipifera and Acer saccharum in West Virginia.</title>
        <authorList>
            <person name="Petronek H.M."/>
            <person name="Kasson M.T."/>
            <person name="Metheny A.M."/>
            <person name="Stauder C.M."/>
            <person name="Lovett B."/>
            <person name="Lynch S.C."/>
            <person name="Garnas J.R."/>
            <person name="Kasson L.R."/>
            <person name="Stajich J.E."/>
        </authorList>
    </citation>
    <scope>NUCLEOTIDE SEQUENCE [LARGE SCALE GENOMIC DNA]</scope>
    <source>
        <strain evidence="4 5">NRRL 64653</strain>
    </source>
</reference>
<comment type="caution">
    <text evidence="4">The sequence shown here is derived from an EMBL/GenBank/DDBJ whole genome shotgun (WGS) entry which is preliminary data.</text>
</comment>
<dbReference type="InterPro" id="IPR029130">
    <property type="entry name" value="Acid_ceramidase_N"/>
</dbReference>
<feature type="domain" description="Acid ceramidase N-terminal" evidence="3">
    <location>
        <begin position="7"/>
        <end position="68"/>
    </location>
</feature>
<keyword evidence="2" id="KW-0812">Transmembrane</keyword>
<dbReference type="PANTHER" id="PTHR28583">
    <property type="entry name" value="ACID AMIDASE"/>
    <property type="match status" value="1"/>
</dbReference>
<evidence type="ECO:0000313" key="5">
    <source>
        <dbReference type="Proteomes" id="UP001498476"/>
    </source>
</evidence>
<sequence>MERGLEIPKFTVDLSQPPQNRYDHIVAHFREVVEDCDLPNLFYDLLRTLAGATVGKCLGVMARVTLRRLYKPDESAEVAGISKAMGIPMHILVALNVLLDLLLGCTSGGVCVIDPKKRGQERKSRMLHFRTLDWGMDQLRKIIVELDFVRFQGGPVVATAVTYLGYVGVLTGVRKGLSMSLNFRPYHDRTTLRARAAFRWQQAMVALGFRQSISSVLRGFLLDAPGRKGAEGHKEPVLEEASDMTEEILEKDVATILETLSASPSTAAYLILCTADRVFVVEKDHRRAAVRESDTFLTAYNHDASDEVDPSELQQAAAELAASRNAQGMAELVEFSLDRKKCLDEMWKKKVRACRRRYPEHPNAVTLKNVMQFIEDNEISNEETHYAVIMDPQDGKVIWRTAYEAEYESEGETSAGESWSEIEEA</sequence>
<dbReference type="EMBL" id="JAZAVJ010000295">
    <property type="protein sequence ID" value="KAK7402564.1"/>
    <property type="molecule type" value="Genomic_DNA"/>
</dbReference>
<accession>A0ABR1GL42</accession>
<protein>
    <recommendedName>
        <fullName evidence="1">ceramidase</fullName>
        <ecNumber evidence="1">3.5.1.23</ecNumber>
    </recommendedName>
</protein>
<proteinExistence type="predicted"/>
<evidence type="ECO:0000313" key="4">
    <source>
        <dbReference type="EMBL" id="KAK7402564.1"/>
    </source>
</evidence>
<evidence type="ECO:0000256" key="2">
    <source>
        <dbReference type="SAM" id="Phobius"/>
    </source>
</evidence>
<evidence type="ECO:0000259" key="3">
    <source>
        <dbReference type="Pfam" id="PF15508"/>
    </source>
</evidence>
<gene>
    <name evidence="4" type="ORF">QQX98_011669</name>
</gene>
<organism evidence="4 5">
    <name type="scientific">Neonectria punicea</name>
    <dbReference type="NCBI Taxonomy" id="979145"/>
    <lineage>
        <taxon>Eukaryota</taxon>
        <taxon>Fungi</taxon>
        <taxon>Dikarya</taxon>
        <taxon>Ascomycota</taxon>
        <taxon>Pezizomycotina</taxon>
        <taxon>Sordariomycetes</taxon>
        <taxon>Hypocreomycetidae</taxon>
        <taxon>Hypocreales</taxon>
        <taxon>Nectriaceae</taxon>
        <taxon>Neonectria</taxon>
    </lineage>
</organism>
<keyword evidence="2" id="KW-1133">Transmembrane helix</keyword>
<dbReference type="Proteomes" id="UP001498476">
    <property type="component" value="Unassembled WGS sequence"/>
</dbReference>
<dbReference type="EC" id="3.5.1.23" evidence="1"/>
<dbReference type="Pfam" id="PF15508">
    <property type="entry name" value="NAAA-beta"/>
    <property type="match status" value="1"/>
</dbReference>